<evidence type="ECO:0000259" key="4">
    <source>
        <dbReference type="PROSITE" id="PS50893"/>
    </source>
</evidence>
<dbReference type="RefSeq" id="WP_188989986.1">
    <property type="nucleotide sequence ID" value="NZ_BMHP01000001.1"/>
</dbReference>
<dbReference type="Pfam" id="PF00005">
    <property type="entry name" value="ABC_tran"/>
    <property type="match status" value="1"/>
</dbReference>
<name>A0A917DP34_9BACL</name>
<feature type="domain" description="ABC transporter" evidence="4">
    <location>
        <begin position="9"/>
        <end position="233"/>
    </location>
</feature>
<dbReference type="SUPFAM" id="SSF52540">
    <property type="entry name" value="P-loop containing nucleoside triphosphate hydrolases"/>
    <property type="match status" value="1"/>
</dbReference>
<protein>
    <submittedName>
        <fullName evidence="5">ABC transporter ATP-binding protein</fullName>
    </submittedName>
</protein>
<dbReference type="GO" id="GO:0005524">
    <property type="term" value="F:ATP binding"/>
    <property type="evidence" value="ECO:0007669"/>
    <property type="project" value="UniProtKB-KW"/>
</dbReference>
<evidence type="ECO:0000313" key="5">
    <source>
        <dbReference type="EMBL" id="GGD55623.1"/>
    </source>
</evidence>
<sequence length="297" mass="33195">MNRETETILTGTHLNKSFGKHDAVCNLDLVLEPDTIYGLFGRNGAGKTTLLDMLTGSSFPGSGEITVSGKRLHMGDTPRDICYVRERNLFIRNAKIMEILEVASAYHKYWDWAFAHELVKIFKLNPNKKISQLSRGMESMVGNLIGLASRAPITLFDEPVLGLDVLMREKFYRLLADDCAKYPRTVLLSTHLIDEIAEVVEKVYVMEAGSILLHDEADNIRNQSHVIRGDREAVLAFKEGKRVIHQESDGNNDLLAAIYDKIGDADRAKAAEQGISITGLPLQKFFAYLIEEGDRVG</sequence>
<dbReference type="PANTHER" id="PTHR42939:SF1">
    <property type="entry name" value="ABC TRANSPORTER ATP-BINDING PROTEIN ALBC-RELATED"/>
    <property type="match status" value="1"/>
</dbReference>
<dbReference type="AlphaFoldDB" id="A0A917DP34"/>
<reference evidence="5" key="2">
    <citation type="submission" date="2020-09" db="EMBL/GenBank/DDBJ databases">
        <authorList>
            <person name="Sun Q."/>
            <person name="Zhou Y."/>
        </authorList>
    </citation>
    <scope>NUCLEOTIDE SEQUENCE</scope>
    <source>
        <strain evidence="5">CGMCC 1.15178</strain>
    </source>
</reference>
<evidence type="ECO:0000313" key="6">
    <source>
        <dbReference type="Proteomes" id="UP000612456"/>
    </source>
</evidence>
<keyword evidence="2" id="KW-0547">Nucleotide-binding</keyword>
<dbReference type="PANTHER" id="PTHR42939">
    <property type="entry name" value="ABC TRANSPORTER ATP-BINDING PROTEIN ALBC-RELATED"/>
    <property type="match status" value="1"/>
</dbReference>
<dbReference type="PROSITE" id="PS50893">
    <property type="entry name" value="ABC_TRANSPORTER_2"/>
    <property type="match status" value="1"/>
</dbReference>
<evidence type="ECO:0000256" key="2">
    <source>
        <dbReference type="ARBA" id="ARBA00022741"/>
    </source>
</evidence>
<keyword evidence="1" id="KW-0813">Transport</keyword>
<evidence type="ECO:0000256" key="1">
    <source>
        <dbReference type="ARBA" id="ARBA00022448"/>
    </source>
</evidence>
<accession>A0A917DP34</accession>
<keyword evidence="6" id="KW-1185">Reference proteome</keyword>
<dbReference type="GO" id="GO:0016887">
    <property type="term" value="F:ATP hydrolysis activity"/>
    <property type="evidence" value="ECO:0007669"/>
    <property type="project" value="InterPro"/>
</dbReference>
<dbReference type="InterPro" id="IPR003593">
    <property type="entry name" value="AAA+_ATPase"/>
</dbReference>
<organism evidence="5 6">
    <name type="scientific">Paenibacillus nasutitermitis</name>
    <dbReference type="NCBI Taxonomy" id="1652958"/>
    <lineage>
        <taxon>Bacteria</taxon>
        <taxon>Bacillati</taxon>
        <taxon>Bacillota</taxon>
        <taxon>Bacilli</taxon>
        <taxon>Bacillales</taxon>
        <taxon>Paenibacillaceae</taxon>
        <taxon>Paenibacillus</taxon>
    </lineage>
</organism>
<dbReference type="Gene3D" id="3.40.50.300">
    <property type="entry name" value="P-loop containing nucleotide triphosphate hydrolases"/>
    <property type="match status" value="1"/>
</dbReference>
<reference evidence="5" key="1">
    <citation type="journal article" date="2014" name="Int. J. Syst. Evol. Microbiol.">
        <title>Complete genome sequence of Corynebacterium casei LMG S-19264T (=DSM 44701T), isolated from a smear-ripened cheese.</title>
        <authorList>
            <consortium name="US DOE Joint Genome Institute (JGI-PGF)"/>
            <person name="Walter F."/>
            <person name="Albersmeier A."/>
            <person name="Kalinowski J."/>
            <person name="Ruckert C."/>
        </authorList>
    </citation>
    <scope>NUCLEOTIDE SEQUENCE</scope>
    <source>
        <strain evidence="5">CGMCC 1.15178</strain>
    </source>
</reference>
<dbReference type="Proteomes" id="UP000612456">
    <property type="component" value="Unassembled WGS sequence"/>
</dbReference>
<comment type="caution">
    <text evidence="5">The sequence shown here is derived from an EMBL/GenBank/DDBJ whole genome shotgun (WGS) entry which is preliminary data.</text>
</comment>
<keyword evidence="3 5" id="KW-0067">ATP-binding</keyword>
<evidence type="ECO:0000256" key="3">
    <source>
        <dbReference type="ARBA" id="ARBA00022840"/>
    </source>
</evidence>
<proteinExistence type="predicted"/>
<dbReference type="SMART" id="SM00382">
    <property type="entry name" value="AAA"/>
    <property type="match status" value="1"/>
</dbReference>
<dbReference type="InterPro" id="IPR027417">
    <property type="entry name" value="P-loop_NTPase"/>
</dbReference>
<dbReference type="EMBL" id="BMHP01000001">
    <property type="protein sequence ID" value="GGD55623.1"/>
    <property type="molecule type" value="Genomic_DNA"/>
</dbReference>
<dbReference type="InterPro" id="IPR051782">
    <property type="entry name" value="ABC_Transporter_VariousFunc"/>
</dbReference>
<gene>
    <name evidence="5" type="ORF">GCM10010911_11680</name>
</gene>
<dbReference type="InterPro" id="IPR003439">
    <property type="entry name" value="ABC_transporter-like_ATP-bd"/>
</dbReference>